<dbReference type="Gene3D" id="1.10.101.10">
    <property type="entry name" value="PGBD-like superfamily/PGBD"/>
    <property type="match status" value="1"/>
</dbReference>
<protein>
    <submittedName>
        <fullName evidence="3">Peptidoglycan hydrolase-like protein with peptidoglycan-binding domain</fullName>
    </submittedName>
</protein>
<dbReference type="EMBL" id="JAUSRA010000001">
    <property type="protein sequence ID" value="MDP9794124.1"/>
    <property type="molecule type" value="Genomic_DNA"/>
</dbReference>
<dbReference type="RefSeq" id="WP_306829250.1">
    <property type="nucleotide sequence ID" value="NZ_JAUSRA010000001.1"/>
</dbReference>
<dbReference type="Pfam" id="PF01471">
    <property type="entry name" value="PG_binding_1"/>
    <property type="match status" value="1"/>
</dbReference>
<dbReference type="InterPro" id="IPR036365">
    <property type="entry name" value="PGBD-like_sf"/>
</dbReference>
<evidence type="ECO:0000256" key="1">
    <source>
        <dbReference type="SAM" id="SignalP"/>
    </source>
</evidence>
<evidence type="ECO:0000313" key="3">
    <source>
        <dbReference type="EMBL" id="MDP9794124.1"/>
    </source>
</evidence>
<dbReference type="SUPFAM" id="SSF47090">
    <property type="entry name" value="PGBD-like"/>
    <property type="match status" value="1"/>
</dbReference>
<dbReference type="Proteomes" id="UP001240984">
    <property type="component" value="Unassembled WGS sequence"/>
</dbReference>
<dbReference type="InterPro" id="IPR002477">
    <property type="entry name" value="Peptidoglycan-bd-like"/>
</dbReference>
<evidence type="ECO:0000259" key="2">
    <source>
        <dbReference type="Pfam" id="PF01471"/>
    </source>
</evidence>
<evidence type="ECO:0000313" key="4">
    <source>
        <dbReference type="Proteomes" id="UP001240984"/>
    </source>
</evidence>
<keyword evidence="1" id="KW-0732">Signal</keyword>
<name>A0ABT9MRR6_9ACTN</name>
<organism evidence="3 4">
    <name type="scientific">Catenuloplanes nepalensis</name>
    <dbReference type="NCBI Taxonomy" id="587533"/>
    <lineage>
        <taxon>Bacteria</taxon>
        <taxon>Bacillati</taxon>
        <taxon>Actinomycetota</taxon>
        <taxon>Actinomycetes</taxon>
        <taxon>Micromonosporales</taxon>
        <taxon>Micromonosporaceae</taxon>
        <taxon>Catenuloplanes</taxon>
    </lineage>
</organism>
<dbReference type="InterPro" id="IPR036366">
    <property type="entry name" value="PGBDSf"/>
</dbReference>
<proteinExistence type="predicted"/>
<reference evidence="3 4" key="1">
    <citation type="submission" date="2023-07" db="EMBL/GenBank/DDBJ databases">
        <title>Sequencing the genomes of 1000 actinobacteria strains.</title>
        <authorList>
            <person name="Klenk H.-P."/>
        </authorList>
    </citation>
    <scope>NUCLEOTIDE SEQUENCE [LARGE SCALE GENOMIC DNA]</scope>
    <source>
        <strain evidence="3 4">DSM 44710</strain>
    </source>
</reference>
<keyword evidence="4" id="KW-1185">Reference proteome</keyword>
<sequence length="137" mass="14326">MIRTRTALIVALLTTTLSAVAAPAQAAAAPAADMTVLEADCPRGPESYTVGPGSTGTAVREVQCLLNWALSGAASPSISIDGIYGNKTTTAVRTFQQCANNRGLGLTVDGWVGPATLPHLRWWAQFSYDTFGGQRIC</sequence>
<accession>A0ABT9MRR6</accession>
<feature type="signal peptide" evidence="1">
    <location>
        <begin position="1"/>
        <end position="21"/>
    </location>
</feature>
<feature type="chain" id="PRO_5046826078" evidence="1">
    <location>
        <begin position="22"/>
        <end position="137"/>
    </location>
</feature>
<gene>
    <name evidence="3" type="ORF">J2S43_002636</name>
</gene>
<comment type="caution">
    <text evidence="3">The sequence shown here is derived from an EMBL/GenBank/DDBJ whole genome shotgun (WGS) entry which is preliminary data.</text>
</comment>
<feature type="domain" description="Peptidoglycan binding-like" evidence="2">
    <location>
        <begin position="55"/>
        <end position="117"/>
    </location>
</feature>